<evidence type="ECO:0000313" key="2">
    <source>
        <dbReference type="Proteomes" id="UP000245790"/>
    </source>
</evidence>
<name>A0A316FXK0_9GAMM</name>
<keyword evidence="2" id="KW-1185">Reference proteome</keyword>
<reference evidence="1 2" key="1">
    <citation type="submission" date="2018-05" db="EMBL/GenBank/DDBJ databases">
        <title>Genomic Encyclopedia of Type Strains, Phase IV (KMG-IV): sequencing the most valuable type-strain genomes for metagenomic binning, comparative biology and taxonomic classification.</title>
        <authorList>
            <person name="Goeker M."/>
        </authorList>
    </citation>
    <scope>NUCLEOTIDE SEQUENCE [LARGE SCALE GENOMIC DNA]</scope>
    <source>
        <strain evidence="1 2">DSM 25350</strain>
    </source>
</reference>
<dbReference type="Proteomes" id="UP000245790">
    <property type="component" value="Unassembled WGS sequence"/>
</dbReference>
<sequence length="41" mass="4680">MIQNLMRDNLKICLASASFAIFKMASSLLKSAYSILLRRLF</sequence>
<dbReference type="AlphaFoldDB" id="A0A316FXK0"/>
<proteinExistence type="predicted"/>
<gene>
    <name evidence="1" type="ORF">C8D97_11243</name>
</gene>
<organism evidence="1 2">
    <name type="scientific">Pleionea mediterranea</name>
    <dbReference type="NCBI Taxonomy" id="523701"/>
    <lineage>
        <taxon>Bacteria</taxon>
        <taxon>Pseudomonadati</taxon>
        <taxon>Pseudomonadota</taxon>
        <taxon>Gammaproteobacteria</taxon>
        <taxon>Oceanospirillales</taxon>
        <taxon>Pleioneaceae</taxon>
        <taxon>Pleionea</taxon>
    </lineage>
</organism>
<protein>
    <submittedName>
        <fullName evidence="1">Uncharacterized protein</fullName>
    </submittedName>
</protein>
<accession>A0A316FXK0</accession>
<dbReference type="EMBL" id="QGGU01000012">
    <property type="protein sequence ID" value="PWK46807.1"/>
    <property type="molecule type" value="Genomic_DNA"/>
</dbReference>
<evidence type="ECO:0000313" key="1">
    <source>
        <dbReference type="EMBL" id="PWK46807.1"/>
    </source>
</evidence>
<comment type="caution">
    <text evidence="1">The sequence shown here is derived from an EMBL/GenBank/DDBJ whole genome shotgun (WGS) entry which is preliminary data.</text>
</comment>